<gene>
    <name evidence="1" type="primary">RvY_18385-1</name>
    <name evidence="1" type="synonym">RvY_18385.1</name>
    <name evidence="1" type="ORF">RvY_18385</name>
</gene>
<name>A0A1D1W5M2_RAMVA</name>
<reference evidence="1 2" key="1">
    <citation type="journal article" date="2016" name="Nat. Commun.">
        <title>Extremotolerant tardigrade genome and improved radiotolerance of human cultured cells by tardigrade-unique protein.</title>
        <authorList>
            <person name="Hashimoto T."/>
            <person name="Horikawa D.D."/>
            <person name="Saito Y."/>
            <person name="Kuwahara H."/>
            <person name="Kozuka-Hata H."/>
            <person name="Shin-I T."/>
            <person name="Minakuchi Y."/>
            <person name="Ohishi K."/>
            <person name="Motoyama A."/>
            <person name="Aizu T."/>
            <person name="Enomoto A."/>
            <person name="Kondo K."/>
            <person name="Tanaka S."/>
            <person name="Hara Y."/>
            <person name="Koshikawa S."/>
            <person name="Sagara H."/>
            <person name="Miura T."/>
            <person name="Yokobori S."/>
            <person name="Miyagawa K."/>
            <person name="Suzuki Y."/>
            <person name="Kubo T."/>
            <person name="Oyama M."/>
            <person name="Kohara Y."/>
            <person name="Fujiyama A."/>
            <person name="Arakawa K."/>
            <person name="Katayama T."/>
            <person name="Toyoda A."/>
            <person name="Kunieda T."/>
        </authorList>
    </citation>
    <scope>NUCLEOTIDE SEQUENCE [LARGE SCALE GENOMIC DNA]</scope>
    <source>
        <strain evidence="1 2">YOKOZUNA-1</strain>
    </source>
</reference>
<proteinExistence type="predicted"/>
<evidence type="ECO:0000313" key="1">
    <source>
        <dbReference type="EMBL" id="GAV08731.1"/>
    </source>
</evidence>
<evidence type="ECO:0000313" key="2">
    <source>
        <dbReference type="Proteomes" id="UP000186922"/>
    </source>
</evidence>
<keyword evidence="2" id="KW-1185">Reference proteome</keyword>
<dbReference type="Proteomes" id="UP000186922">
    <property type="component" value="Unassembled WGS sequence"/>
</dbReference>
<organism evidence="1 2">
    <name type="scientific">Ramazzottius varieornatus</name>
    <name type="common">Water bear</name>
    <name type="synonym">Tardigrade</name>
    <dbReference type="NCBI Taxonomy" id="947166"/>
    <lineage>
        <taxon>Eukaryota</taxon>
        <taxon>Metazoa</taxon>
        <taxon>Ecdysozoa</taxon>
        <taxon>Tardigrada</taxon>
        <taxon>Eutardigrada</taxon>
        <taxon>Parachela</taxon>
        <taxon>Hypsibioidea</taxon>
        <taxon>Ramazzottiidae</taxon>
        <taxon>Ramazzottius</taxon>
    </lineage>
</organism>
<dbReference type="EMBL" id="BDGG01000018">
    <property type="protein sequence ID" value="GAV08731.1"/>
    <property type="molecule type" value="Genomic_DNA"/>
</dbReference>
<protein>
    <submittedName>
        <fullName evidence="1">Uncharacterized protein</fullName>
    </submittedName>
</protein>
<comment type="caution">
    <text evidence="1">The sequence shown here is derived from an EMBL/GenBank/DDBJ whole genome shotgun (WGS) entry which is preliminary data.</text>
</comment>
<sequence>MPDCRATGLPVSSNVSPLSRCPHSVNSSSVVVPLLQSASTLTALRWAISIISMFFAKANHTGAQK</sequence>
<accession>A0A1D1W5M2</accession>
<dbReference type="AlphaFoldDB" id="A0A1D1W5M2"/>